<evidence type="ECO:0000313" key="2">
    <source>
        <dbReference type="Proteomes" id="UP001138500"/>
    </source>
</evidence>
<evidence type="ECO:0000313" key="1">
    <source>
        <dbReference type="EMBL" id="KAH9835491.1"/>
    </source>
</evidence>
<reference evidence="1 2" key="1">
    <citation type="journal article" date="2018" name="IMA Fungus">
        <title>IMA Genome-F 10: Nine draft genome sequences of Claviceps purpurea s.lat., including C. arundinis, C. humidiphila, and C. cf. spartinae, pseudomolecules for the pitch canker pathogen Fusarium circinatum, draft genome of Davidsoniella eucalypti, Grosmannia galeiformis, Quambalaria eucalypti, and Teratosphaeria destructans.</title>
        <authorList>
            <person name="Wingfield B.D."/>
            <person name="Liu M."/>
            <person name="Nguyen H.D."/>
            <person name="Lane F.A."/>
            <person name="Morgan S.W."/>
            <person name="De Vos L."/>
            <person name="Wilken P.M."/>
            <person name="Duong T.A."/>
            <person name="Aylward J."/>
            <person name="Coetzee M.P."/>
            <person name="Dadej K."/>
            <person name="De Beer Z.W."/>
            <person name="Findlay W."/>
            <person name="Havenga M."/>
            <person name="Kolarik M."/>
            <person name="Menzies J.G."/>
            <person name="Naidoo K."/>
            <person name="Pochopski O."/>
            <person name="Shoukouhi P."/>
            <person name="Santana Q.C."/>
            <person name="Seifert K.A."/>
            <person name="Soal N."/>
            <person name="Steenkamp E.T."/>
            <person name="Tatham C.T."/>
            <person name="van der Nest M.A."/>
            <person name="Wingfield M.J."/>
        </authorList>
    </citation>
    <scope>NUCLEOTIDE SEQUENCE [LARGE SCALE GENOMIC DNA]</scope>
    <source>
        <strain evidence="1">CMW44962</strain>
    </source>
</reference>
<dbReference type="EMBL" id="RIBY02000924">
    <property type="protein sequence ID" value="KAH9835491.1"/>
    <property type="molecule type" value="Genomic_DNA"/>
</dbReference>
<organism evidence="1 2">
    <name type="scientific">Teratosphaeria destructans</name>
    <dbReference type="NCBI Taxonomy" id="418781"/>
    <lineage>
        <taxon>Eukaryota</taxon>
        <taxon>Fungi</taxon>
        <taxon>Dikarya</taxon>
        <taxon>Ascomycota</taxon>
        <taxon>Pezizomycotina</taxon>
        <taxon>Dothideomycetes</taxon>
        <taxon>Dothideomycetidae</taxon>
        <taxon>Mycosphaerellales</taxon>
        <taxon>Teratosphaeriaceae</taxon>
        <taxon>Teratosphaeria</taxon>
    </lineage>
</organism>
<dbReference type="AlphaFoldDB" id="A0A9W7SWN1"/>
<sequence>MPLAYSTPVTPSQGCSARILDDSAGGEERHCLENMAGGCLDLFVPVDQCLDSGYRPEAQERL</sequence>
<keyword evidence="2" id="KW-1185">Reference proteome</keyword>
<name>A0A9W7SWN1_9PEZI</name>
<protein>
    <submittedName>
        <fullName evidence="1">Uncharacterized protein</fullName>
    </submittedName>
</protein>
<accession>A0A9W7SWN1</accession>
<gene>
    <name evidence="1" type="ORF">Tdes44962_MAKER08549</name>
</gene>
<reference evidence="1 2" key="2">
    <citation type="journal article" date="2021" name="Curr. Genet.">
        <title>Genetic response to nitrogen starvation in the aggressive Eucalyptus foliar pathogen Teratosphaeria destructans.</title>
        <authorList>
            <person name="Havenga M."/>
            <person name="Wingfield B.D."/>
            <person name="Wingfield M.J."/>
            <person name="Dreyer L.L."/>
            <person name="Roets F."/>
            <person name="Aylward J."/>
        </authorList>
    </citation>
    <scope>NUCLEOTIDE SEQUENCE [LARGE SCALE GENOMIC DNA]</scope>
    <source>
        <strain evidence="1">CMW44962</strain>
    </source>
</reference>
<proteinExistence type="predicted"/>
<comment type="caution">
    <text evidence="1">The sequence shown here is derived from an EMBL/GenBank/DDBJ whole genome shotgun (WGS) entry which is preliminary data.</text>
</comment>
<dbReference type="Proteomes" id="UP001138500">
    <property type="component" value="Unassembled WGS sequence"/>
</dbReference>